<dbReference type="PANTHER" id="PTHR24177:SF470">
    <property type="entry name" value="ANKYRIN REPEAT PROTEIN"/>
    <property type="match status" value="1"/>
</dbReference>
<sequence>MEVDEMFENAMKGRWDEVVGAVEKNPRTQEIKLTRSESTALHVAVLDGQTDIVLQLVERTGENASKILNMKNNKGNTPLHLAAELGNVKICHCMASKHPKLVSVHNNAGEAPLFMAALHGKKEAFLCLHYLSQEAGKDIEYSSCRRSNGDTILHAAISGEYFSLAFQIIQLYPDLVNSVNEDGLSPLHILASEPNAFKSGSRLGLFDRIIYRSIIVDDELSWETHDWEAYLNSSQASTSPNYPENYRSCVNLFRSIRPSLRLAYLLPSKHESSRCNRSDEEQAKNRGIISESIRLPKKEDENHSFPPNYATIVRFFRLMMKLLLIVLGVGIWRITKVSEKKRRHRWATMVMDELVRGVSLYKYDDHGRNPQNFQSIQDDETVVPTALPSSDNLGPPLREDTNLGMNSMTTTKYNYQSGENQHVPGERDTCKQPVAKMRVIETDRLPQSSPAASEESKTFQKNMECTESAKKERNELGKKETPILIAAKMGVLEMVEKILDTFPVAIQDQDSDGKNVMLLAVENRQTYIYQFLLNRRLVRESVFRQLDNEGNSALHLAATYGDYRPWLIPGAALQMQWEIKWYEFVKKSMPAHFFPRYNKQGRTPREIFTTTHKELIKEGSEWLTKTCESCSVVAALIATVAFATSATVPGGVRQEDGKPTLGREPAFNVFAISSLVALCSSLTALVFFLSILTSRFQERDFAKDLPTKLLIGLASLFTSITSVLVSFCSGHFFELRDEVRYATYPIYGATCLPVTFFALAQLPLYFDLTWAIFTKVPQRSYKVFPY</sequence>
<feature type="transmembrane region" description="Helical" evidence="2">
    <location>
        <begin position="744"/>
        <end position="766"/>
    </location>
</feature>
<evidence type="ECO:0000256" key="2">
    <source>
        <dbReference type="SAM" id="Phobius"/>
    </source>
</evidence>
<feature type="transmembrane region" description="Helical" evidence="2">
    <location>
        <begin position="669"/>
        <end position="689"/>
    </location>
</feature>
<name>A0AAV5LH19_9ROSI</name>
<keyword evidence="2" id="KW-0812">Transmembrane</keyword>
<dbReference type="InterPro" id="IPR026961">
    <property type="entry name" value="PGG_dom"/>
</dbReference>
<dbReference type="EMBL" id="BPVZ01000114">
    <property type="protein sequence ID" value="GKV35952.1"/>
    <property type="molecule type" value="Genomic_DNA"/>
</dbReference>
<dbReference type="Pfam" id="PF13962">
    <property type="entry name" value="PGG"/>
    <property type="match status" value="1"/>
</dbReference>
<reference evidence="4 5" key="1">
    <citation type="journal article" date="2021" name="Commun. Biol.">
        <title>The genome of Shorea leprosula (Dipterocarpaceae) highlights the ecological relevance of drought in aseasonal tropical rainforests.</title>
        <authorList>
            <person name="Ng K.K.S."/>
            <person name="Kobayashi M.J."/>
            <person name="Fawcett J.A."/>
            <person name="Hatakeyama M."/>
            <person name="Paape T."/>
            <person name="Ng C.H."/>
            <person name="Ang C.C."/>
            <person name="Tnah L.H."/>
            <person name="Lee C.T."/>
            <person name="Nishiyama T."/>
            <person name="Sese J."/>
            <person name="O'Brien M.J."/>
            <person name="Copetti D."/>
            <person name="Mohd Noor M.I."/>
            <person name="Ong R.C."/>
            <person name="Putra M."/>
            <person name="Sireger I.Z."/>
            <person name="Indrioko S."/>
            <person name="Kosugi Y."/>
            <person name="Izuno A."/>
            <person name="Isagi Y."/>
            <person name="Lee S.L."/>
            <person name="Shimizu K.K."/>
        </authorList>
    </citation>
    <scope>NUCLEOTIDE SEQUENCE [LARGE SCALE GENOMIC DNA]</scope>
    <source>
        <strain evidence="4">214</strain>
    </source>
</reference>
<protein>
    <recommendedName>
        <fullName evidence="3">PGG domain-containing protein</fullName>
    </recommendedName>
</protein>
<dbReference type="PANTHER" id="PTHR24177">
    <property type="entry name" value="CASKIN"/>
    <property type="match status" value="1"/>
</dbReference>
<dbReference type="Gene3D" id="1.25.40.20">
    <property type="entry name" value="Ankyrin repeat-containing domain"/>
    <property type="match status" value="3"/>
</dbReference>
<keyword evidence="2" id="KW-0472">Membrane</keyword>
<evidence type="ECO:0000256" key="1">
    <source>
        <dbReference type="SAM" id="MobiDB-lite"/>
    </source>
</evidence>
<evidence type="ECO:0000313" key="4">
    <source>
        <dbReference type="EMBL" id="GKV35952.1"/>
    </source>
</evidence>
<evidence type="ECO:0000313" key="5">
    <source>
        <dbReference type="Proteomes" id="UP001054252"/>
    </source>
</evidence>
<accession>A0AAV5LH19</accession>
<feature type="domain" description="PGG" evidence="3">
    <location>
        <begin position="621"/>
        <end position="733"/>
    </location>
</feature>
<dbReference type="Proteomes" id="UP001054252">
    <property type="component" value="Unassembled WGS sequence"/>
</dbReference>
<dbReference type="SMART" id="SM00248">
    <property type="entry name" value="ANK"/>
    <property type="match status" value="7"/>
</dbReference>
<dbReference type="AlphaFoldDB" id="A0AAV5LH19"/>
<keyword evidence="2" id="KW-1133">Transmembrane helix</keyword>
<dbReference type="InterPro" id="IPR002110">
    <property type="entry name" value="Ankyrin_rpt"/>
</dbReference>
<feature type="transmembrane region" description="Helical" evidence="2">
    <location>
        <begin position="709"/>
        <end position="732"/>
    </location>
</feature>
<proteinExistence type="predicted"/>
<dbReference type="SUPFAM" id="SSF48403">
    <property type="entry name" value="Ankyrin repeat"/>
    <property type="match status" value="2"/>
</dbReference>
<dbReference type="Pfam" id="PF12796">
    <property type="entry name" value="Ank_2"/>
    <property type="match status" value="2"/>
</dbReference>
<organism evidence="4 5">
    <name type="scientific">Rubroshorea leprosula</name>
    <dbReference type="NCBI Taxonomy" id="152421"/>
    <lineage>
        <taxon>Eukaryota</taxon>
        <taxon>Viridiplantae</taxon>
        <taxon>Streptophyta</taxon>
        <taxon>Embryophyta</taxon>
        <taxon>Tracheophyta</taxon>
        <taxon>Spermatophyta</taxon>
        <taxon>Magnoliopsida</taxon>
        <taxon>eudicotyledons</taxon>
        <taxon>Gunneridae</taxon>
        <taxon>Pentapetalae</taxon>
        <taxon>rosids</taxon>
        <taxon>malvids</taxon>
        <taxon>Malvales</taxon>
        <taxon>Dipterocarpaceae</taxon>
        <taxon>Rubroshorea</taxon>
    </lineage>
</organism>
<comment type="caution">
    <text evidence="4">The sequence shown here is derived from an EMBL/GenBank/DDBJ whole genome shotgun (WGS) entry which is preliminary data.</text>
</comment>
<dbReference type="InterPro" id="IPR036770">
    <property type="entry name" value="Ankyrin_rpt-contain_sf"/>
</dbReference>
<keyword evidence="5" id="KW-1185">Reference proteome</keyword>
<feature type="transmembrane region" description="Helical" evidence="2">
    <location>
        <begin position="630"/>
        <end position="649"/>
    </location>
</feature>
<evidence type="ECO:0000259" key="3">
    <source>
        <dbReference type="Pfam" id="PF13962"/>
    </source>
</evidence>
<feature type="region of interest" description="Disordered" evidence="1">
    <location>
        <begin position="445"/>
        <end position="474"/>
    </location>
</feature>
<dbReference type="GO" id="GO:0016020">
    <property type="term" value="C:membrane"/>
    <property type="evidence" value="ECO:0007669"/>
    <property type="project" value="TreeGrafter"/>
</dbReference>
<feature type="transmembrane region" description="Helical" evidence="2">
    <location>
        <begin position="315"/>
        <end position="335"/>
    </location>
</feature>
<gene>
    <name evidence="4" type="ORF">SLEP1_g44147</name>
</gene>